<keyword evidence="3 5" id="KW-1133">Transmembrane helix</keyword>
<dbReference type="GO" id="GO:0016020">
    <property type="term" value="C:membrane"/>
    <property type="evidence" value="ECO:0007669"/>
    <property type="project" value="UniProtKB-SubCell"/>
</dbReference>
<feature type="transmembrane region" description="Helical" evidence="5">
    <location>
        <begin position="104"/>
        <end position="125"/>
    </location>
</feature>
<keyword evidence="6" id="KW-1185">Reference proteome</keyword>
<evidence type="ECO:0000256" key="4">
    <source>
        <dbReference type="ARBA" id="ARBA00023136"/>
    </source>
</evidence>
<evidence type="ECO:0000256" key="5">
    <source>
        <dbReference type="SAM" id="Phobius"/>
    </source>
</evidence>
<name>A0A914V085_9BILA</name>
<accession>A0A914V085</accession>
<keyword evidence="2 5" id="KW-0812">Transmembrane</keyword>
<keyword evidence="4 5" id="KW-0472">Membrane</keyword>
<dbReference type="InterPro" id="IPR053286">
    <property type="entry name" value="Nematode_rcpt-like_srab"/>
</dbReference>
<dbReference type="PANTHER" id="PTHR46561:SF11">
    <property type="entry name" value="SERPENTINE RECEPTOR CLASS ALPHA_BETA-14"/>
    <property type="match status" value="1"/>
</dbReference>
<comment type="subcellular location">
    <subcellularLocation>
        <location evidence="1">Membrane</location>
        <topology evidence="1">Multi-pass membrane protein</topology>
    </subcellularLocation>
</comment>
<evidence type="ECO:0000313" key="6">
    <source>
        <dbReference type="Proteomes" id="UP000887566"/>
    </source>
</evidence>
<evidence type="ECO:0000256" key="1">
    <source>
        <dbReference type="ARBA" id="ARBA00004141"/>
    </source>
</evidence>
<dbReference type="WBParaSite" id="PSAMB.scaffold140size73394.g2564.t1">
    <property type="protein sequence ID" value="PSAMB.scaffold140size73394.g2564.t1"/>
    <property type="gene ID" value="PSAMB.scaffold140size73394.g2564"/>
</dbReference>
<dbReference type="PANTHER" id="PTHR46561">
    <property type="entry name" value="SERPENTINE RECEPTOR, CLASS AB (CLASS A-LIKE)-RELATED"/>
    <property type="match status" value="1"/>
</dbReference>
<evidence type="ECO:0000256" key="2">
    <source>
        <dbReference type="ARBA" id="ARBA00022692"/>
    </source>
</evidence>
<organism evidence="6 7">
    <name type="scientific">Plectus sambesii</name>
    <dbReference type="NCBI Taxonomy" id="2011161"/>
    <lineage>
        <taxon>Eukaryota</taxon>
        <taxon>Metazoa</taxon>
        <taxon>Ecdysozoa</taxon>
        <taxon>Nematoda</taxon>
        <taxon>Chromadorea</taxon>
        <taxon>Plectida</taxon>
        <taxon>Plectina</taxon>
        <taxon>Plectoidea</taxon>
        <taxon>Plectidae</taxon>
        <taxon>Plectus</taxon>
    </lineage>
</organism>
<feature type="transmembrane region" description="Helical" evidence="5">
    <location>
        <begin position="68"/>
        <end position="92"/>
    </location>
</feature>
<dbReference type="SUPFAM" id="SSF81321">
    <property type="entry name" value="Family A G protein-coupled receptor-like"/>
    <property type="match status" value="1"/>
</dbReference>
<feature type="transmembrane region" description="Helical" evidence="5">
    <location>
        <begin position="19"/>
        <end position="38"/>
    </location>
</feature>
<protein>
    <submittedName>
        <fullName evidence="7">G protein-coupled receptor</fullName>
    </submittedName>
</protein>
<dbReference type="InterPro" id="IPR019408">
    <property type="entry name" value="7TM_GPCR_serpentine_rcpt_Srab"/>
</dbReference>
<proteinExistence type="predicted"/>
<reference evidence="7" key="1">
    <citation type="submission" date="2022-11" db="UniProtKB">
        <authorList>
            <consortium name="WormBaseParasite"/>
        </authorList>
    </citation>
    <scope>IDENTIFICATION</scope>
</reference>
<dbReference type="AlphaFoldDB" id="A0A914V085"/>
<dbReference type="Gene3D" id="1.20.1070.10">
    <property type="entry name" value="Rhodopsin 7-helix transmembrane proteins"/>
    <property type="match status" value="1"/>
</dbReference>
<dbReference type="Pfam" id="PF10292">
    <property type="entry name" value="7TM_GPCR_Srab"/>
    <property type="match status" value="1"/>
</dbReference>
<evidence type="ECO:0000313" key="7">
    <source>
        <dbReference type="WBParaSite" id="PSAMB.scaffold140size73394.g2564.t1"/>
    </source>
</evidence>
<evidence type="ECO:0000256" key="3">
    <source>
        <dbReference type="ARBA" id="ARBA00022989"/>
    </source>
</evidence>
<dbReference type="Proteomes" id="UP000887566">
    <property type="component" value="Unplaced"/>
</dbReference>
<sequence length="176" mass="20387">MKAIITVTSTKTMTIVSRISMLLPTVELITLGILCGLLRYNARKKKRLQEASLTEKYQVNENLRSIRLLIPMMITHFCCFMPTLIAFPLYYAIDPSPDSRQYPIFNEAFGLTILYAVLLPVVLFWRHKSLRDNLQKSLGVFNRVEPERARADGRTQEQVRHFALLSSAWEREIAKR</sequence>